<protein>
    <submittedName>
        <fullName evidence="2">Uncharacterized protein</fullName>
    </submittedName>
</protein>
<evidence type="ECO:0000313" key="3">
    <source>
        <dbReference type="EMBL" id="CAF1616137.1"/>
    </source>
</evidence>
<sequence length="142" mass="15734">MFVGDGASNMKTASAAMIYEKNWCLGHLLNLSIHNGLGLWVRKSNEKKKKKENQAQTYDRDGGSSEVSEGEENEEASMDTSSDNDGDGTDIDNDDDGEEQNSHILEFVTESEEESQSDDKTTGNNYSSEYNGDQSSCRRCIE</sequence>
<accession>A0A815EFT7</accession>
<feature type="compositionally biased region" description="Acidic residues" evidence="1">
    <location>
        <begin position="68"/>
        <end position="99"/>
    </location>
</feature>
<evidence type="ECO:0000256" key="1">
    <source>
        <dbReference type="SAM" id="MobiDB-lite"/>
    </source>
</evidence>
<evidence type="ECO:0000313" key="2">
    <source>
        <dbReference type="EMBL" id="CAF1314190.1"/>
    </source>
</evidence>
<comment type="caution">
    <text evidence="2">The sequence shown here is derived from an EMBL/GenBank/DDBJ whole genome shotgun (WGS) entry which is preliminary data.</text>
</comment>
<dbReference type="Proteomes" id="UP000681722">
    <property type="component" value="Unassembled WGS sequence"/>
</dbReference>
<dbReference type="Proteomes" id="UP000663829">
    <property type="component" value="Unassembled WGS sequence"/>
</dbReference>
<proteinExistence type="predicted"/>
<dbReference type="EMBL" id="CAJOBA010079114">
    <property type="protein sequence ID" value="CAF4432738.1"/>
    <property type="molecule type" value="Genomic_DNA"/>
</dbReference>
<feature type="region of interest" description="Disordered" evidence="1">
    <location>
        <begin position="44"/>
        <end position="142"/>
    </location>
</feature>
<dbReference type="EMBL" id="CAJOBC010044155">
    <property type="protein sequence ID" value="CAF4154518.1"/>
    <property type="molecule type" value="Genomic_DNA"/>
</dbReference>
<dbReference type="EMBL" id="CAJNOQ010013085">
    <property type="protein sequence ID" value="CAF1314190.1"/>
    <property type="molecule type" value="Genomic_DNA"/>
</dbReference>
<evidence type="ECO:0000313" key="5">
    <source>
        <dbReference type="EMBL" id="CAF4432738.1"/>
    </source>
</evidence>
<dbReference type="EMBL" id="CAJNOK010054550">
    <property type="protein sequence ID" value="CAF1616137.1"/>
    <property type="molecule type" value="Genomic_DNA"/>
</dbReference>
<name>A0A815EFT7_9BILA</name>
<evidence type="ECO:0000313" key="4">
    <source>
        <dbReference type="EMBL" id="CAF4154518.1"/>
    </source>
</evidence>
<dbReference type="Proteomes" id="UP000677228">
    <property type="component" value="Unassembled WGS sequence"/>
</dbReference>
<evidence type="ECO:0000313" key="6">
    <source>
        <dbReference type="Proteomes" id="UP000663829"/>
    </source>
</evidence>
<keyword evidence="6" id="KW-1185">Reference proteome</keyword>
<dbReference type="Proteomes" id="UP000682733">
    <property type="component" value="Unassembled WGS sequence"/>
</dbReference>
<feature type="compositionally biased region" description="Polar residues" evidence="1">
    <location>
        <begin position="122"/>
        <end position="142"/>
    </location>
</feature>
<dbReference type="AlphaFoldDB" id="A0A815EFT7"/>
<reference evidence="2" key="1">
    <citation type="submission" date="2021-02" db="EMBL/GenBank/DDBJ databases">
        <authorList>
            <person name="Nowell W R."/>
        </authorList>
    </citation>
    <scope>NUCLEOTIDE SEQUENCE</scope>
</reference>
<organism evidence="2 6">
    <name type="scientific">Didymodactylos carnosus</name>
    <dbReference type="NCBI Taxonomy" id="1234261"/>
    <lineage>
        <taxon>Eukaryota</taxon>
        <taxon>Metazoa</taxon>
        <taxon>Spiralia</taxon>
        <taxon>Gnathifera</taxon>
        <taxon>Rotifera</taxon>
        <taxon>Eurotatoria</taxon>
        <taxon>Bdelloidea</taxon>
        <taxon>Philodinida</taxon>
        <taxon>Philodinidae</taxon>
        <taxon>Didymodactylos</taxon>
    </lineage>
</organism>
<gene>
    <name evidence="2" type="ORF">GPM918_LOCUS29145</name>
    <name evidence="3" type="ORF">OVA965_LOCUS42923</name>
    <name evidence="4" type="ORF">SRO942_LOCUS29705</name>
    <name evidence="5" type="ORF">TMI583_LOCUS44984</name>
</gene>